<gene>
    <name evidence="7" type="ORF">COV74_02015</name>
</gene>
<dbReference type="SUPFAM" id="SSF161098">
    <property type="entry name" value="MetI-like"/>
    <property type="match status" value="1"/>
</dbReference>
<dbReference type="PANTHER" id="PTHR43470:SF3">
    <property type="entry name" value="PHOSPHATE TRANSPORT SYSTEM PERMEASE PROTEIN PSTA-RELATED"/>
    <property type="match status" value="1"/>
</dbReference>
<feature type="transmembrane region" description="Helical" evidence="5">
    <location>
        <begin position="103"/>
        <end position="128"/>
    </location>
</feature>
<dbReference type="Pfam" id="PF00528">
    <property type="entry name" value="BPD_transp_1"/>
    <property type="match status" value="1"/>
</dbReference>
<evidence type="ECO:0000256" key="3">
    <source>
        <dbReference type="ARBA" id="ARBA00022989"/>
    </source>
</evidence>
<evidence type="ECO:0000256" key="1">
    <source>
        <dbReference type="ARBA" id="ARBA00004651"/>
    </source>
</evidence>
<dbReference type="InterPro" id="IPR000515">
    <property type="entry name" value="MetI-like"/>
</dbReference>
<evidence type="ECO:0000259" key="6">
    <source>
        <dbReference type="PROSITE" id="PS50928"/>
    </source>
</evidence>
<reference evidence="7 8" key="1">
    <citation type="submission" date="2017-09" db="EMBL/GenBank/DDBJ databases">
        <title>Depth-based differentiation of microbial function through sediment-hosted aquifers and enrichment of novel symbionts in the deep terrestrial subsurface.</title>
        <authorList>
            <person name="Probst A.J."/>
            <person name="Ladd B."/>
            <person name="Jarett J.K."/>
            <person name="Geller-Mcgrath D.E."/>
            <person name="Sieber C.M."/>
            <person name="Emerson J.B."/>
            <person name="Anantharaman K."/>
            <person name="Thomas B.C."/>
            <person name="Malmstrom R."/>
            <person name="Stieglmeier M."/>
            <person name="Klingl A."/>
            <person name="Woyke T."/>
            <person name="Ryan C.M."/>
            <person name="Banfield J.F."/>
        </authorList>
    </citation>
    <scope>NUCLEOTIDE SEQUENCE [LARGE SCALE GENOMIC DNA]</scope>
    <source>
        <strain evidence="7">CG11_big_fil_rev_8_21_14_0_20_45_26</strain>
    </source>
</reference>
<feature type="transmembrane region" description="Helical" evidence="5">
    <location>
        <begin position="253"/>
        <end position="276"/>
    </location>
</feature>
<feature type="domain" description="ABC transmembrane type-1" evidence="6">
    <location>
        <begin position="63"/>
        <end position="271"/>
    </location>
</feature>
<evidence type="ECO:0000313" key="7">
    <source>
        <dbReference type="EMBL" id="PIQ87151.1"/>
    </source>
</evidence>
<protein>
    <submittedName>
        <fullName evidence="7">Phosphate ABC transporter permease</fullName>
    </submittedName>
</protein>
<comment type="subcellular location">
    <subcellularLocation>
        <location evidence="1 5">Cell membrane</location>
        <topology evidence="1 5">Multi-pass membrane protein</topology>
    </subcellularLocation>
</comment>
<comment type="caution">
    <text evidence="7">The sequence shown here is derived from an EMBL/GenBank/DDBJ whole genome shotgun (WGS) entry which is preliminary data.</text>
</comment>
<evidence type="ECO:0000256" key="2">
    <source>
        <dbReference type="ARBA" id="ARBA00022692"/>
    </source>
</evidence>
<comment type="similarity">
    <text evidence="5">Belongs to the binding-protein-dependent transport system permease family.</text>
</comment>
<proteinExistence type="inferred from homology"/>
<sequence length="285" mass="30696">MISRTLKNQLFITFSRLSGFFVLALLAGVIGVIAVKGMGAISFNFIFSPMQEGGLSGGIIFQIAGTIILITTALVISLPLATGAAIVKSIYWKDTRQAGAYQFFLYVLNGMPSILLGVFGFFFFVKFLGWGKSWLTGGILLAIMILPVAAISIAGGMERIPREYIDNARALGLSTPQIIRSVYLPQSFSSMLSGLFLGLARAVGETAPIMFTATVFAGAVWPDGIIENPVLSLPYHIFNLVQESYDPRAASNAWGSALVLMVFASVFSMLTIIFRLSAHEEARGS</sequence>
<keyword evidence="4 5" id="KW-0472">Membrane</keyword>
<dbReference type="InterPro" id="IPR035906">
    <property type="entry name" value="MetI-like_sf"/>
</dbReference>
<dbReference type="Gene3D" id="1.10.3720.10">
    <property type="entry name" value="MetI-like"/>
    <property type="match status" value="1"/>
</dbReference>
<dbReference type="EMBL" id="PCVY01000018">
    <property type="protein sequence ID" value="PIQ87151.1"/>
    <property type="molecule type" value="Genomic_DNA"/>
</dbReference>
<keyword evidence="5" id="KW-0813">Transport</keyword>
<organism evidence="7 8">
    <name type="scientific">Candidatus Abzuiibacterium crystallinum</name>
    <dbReference type="NCBI Taxonomy" id="1974748"/>
    <lineage>
        <taxon>Bacteria</taxon>
        <taxon>Pseudomonadati</taxon>
        <taxon>Candidatus Omnitrophota</taxon>
        <taxon>Candidatus Abzuiibacterium</taxon>
    </lineage>
</organism>
<dbReference type="GO" id="GO:0005886">
    <property type="term" value="C:plasma membrane"/>
    <property type="evidence" value="ECO:0007669"/>
    <property type="project" value="UniProtKB-SubCell"/>
</dbReference>
<keyword evidence="2 5" id="KW-0812">Transmembrane</keyword>
<dbReference type="CDD" id="cd06261">
    <property type="entry name" value="TM_PBP2"/>
    <property type="match status" value="1"/>
</dbReference>
<feature type="transmembrane region" description="Helical" evidence="5">
    <location>
        <begin position="20"/>
        <end position="47"/>
    </location>
</feature>
<dbReference type="GO" id="GO:0055085">
    <property type="term" value="P:transmembrane transport"/>
    <property type="evidence" value="ECO:0007669"/>
    <property type="project" value="InterPro"/>
</dbReference>
<dbReference type="PROSITE" id="PS50928">
    <property type="entry name" value="ABC_TM1"/>
    <property type="match status" value="1"/>
</dbReference>
<dbReference type="Proteomes" id="UP000230859">
    <property type="component" value="Unassembled WGS sequence"/>
</dbReference>
<name>A0A2H0LS06_9BACT</name>
<evidence type="ECO:0000256" key="5">
    <source>
        <dbReference type="RuleBase" id="RU363032"/>
    </source>
</evidence>
<keyword evidence="3 5" id="KW-1133">Transmembrane helix</keyword>
<feature type="transmembrane region" description="Helical" evidence="5">
    <location>
        <begin position="59"/>
        <end position="82"/>
    </location>
</feature>
<evidence type="ECO:0000256" key="4">
    <source>
        <dbReference type="ARBA" id="ARBA00023136"/>
    </source>
</evidence>
<feature type="transmembrane region" description="Helical" evidence="5">
    <location>
        <begin position="134"/>
        <end position="157"/>
    </location>
</feature>
<evidence type="ECO:0000313" key="8">
    <source>
        <dbReference type="Proteomes" id="UP000230859"/>
    </source>
</evidence>
<dbReference type="AlphaFoldDB" id="A0A2H0LS06"/>
<dbReference type="PANTHER" id="PTHR43470">
    <property type="entry name" value="PHOSPHATE TRANSPORT SYSTEM PERMEASE PROTEIN PSTA-RELATED"/>
    <property type="match status" value="1"/>
</dbReference>
<accession>A0A2H0LS06</accession>